<dbReference type="RefSeq" id="XP_033421236.1">
    <property type="nucleotide sequence ID" value="XM_033575381.1"/>
</dbReference>
<dbReference type="SUPFAM" id="SSF53474">
    <property type="entry name" value="alpha/beta-Hydrolases"/>
    <property type="match status" value="1"/>
</dbReference>
<sequence>MHFRPVVCIGTLFALATAHRAIPDVTIKNSTTSMYQLSSDPEFAFVLETFLSLSNGGGAATGEILRAASQIRPGDFESFYSEFKFLADEIAEQAASANPQRFPVSARQAHLRAASYYRAADFFLHGNASDPRILTLWSSMLENYDTAMKLLPNPPEKVALDGGQFNIPVYFHPAPRQGHSNRTNGKDSRRPTVLIGSGYDGAQQDVYHSIGHEVLARGWNFVTYEGPGQVTVRREQNIGFIPEWWQAVTPVVEWLRARDDVDVNRIALGGISFGGQLAPLAASRENRLAAVIVMDGMLSLQAATLQKFPTELVELYKSGNATAFDAAMWEGYNQPDTLTEFKWGLDQGLWSFNTSSPFEWLNKMGQMTVTHEMLDNITCPVFVASGQDDGLAPGQPEMMARMLGDKAYYHLFKTKFGAGDHCSMGAEPQLAMATLDWLADVFENSI</sequence>
<dbReference type="PANTHER" id="PTHR22946:SF12">
    <property type="entry name" value="CONIDIAL PIGMENT BIOSYNTHESIS PROTEIN AYG1 (AFU_ORTHOLOGUE AFUA_2G17550)"/>
    <property type="match status" value="1"/>
</dbReference>
<keyword evidence="1" id="KW-0732">Signal</keyword>
<dbReference type="Pfam" id="PF02129">
    <property type="entry name" value="Peptidase_S15"/>
    <property type="match status" value="1"/>
</dbReference>
<proteinExistence type="predicted"/>
<dbReference type="GO" id="GO:0016787">
    <property type="term" value="F:hydrolase activity"/>
    <property type="evidence" value="ECO:0007669"/>
    <property type="project" value="InterPro"/>
</dbReference>
<dbReference type="InterPro" id="IPR000383">
    <property type="entry name" value="Xaa-Pro-like_dom"/>
</dbReference>
<dbReference type="EMBL" id="QUQM01000008">
    <property type="protein sequence ID" value="KAA8641874.1"/>
    <property type="molecule type" value="Genomic_DNA"/>
</dbReference>
<accession>A0A5M9M993</accession>
<dbReference type="Proteomes" id="UP000324241">
    <property type="component" value="Unassembled WGS sequence"/>
</dbReference>
<feature type="domain" description="Xaa-Pro dipeptidyl-peptidase-like" evidence="2">
    <location>
        <begin position="188"/>
        <end position="392"/>
    </location>
</feature>
<evidence type="ECO:0000313" key="4">
    <source>
        <dbReference type="Proteomes" id="UP000324241"/>
    </source>
</evidence>
<gene>
    <name evidence="3" type="ORF">ATNIH1004_010813</name>
</gene>
<evidence type="ECO:0000259" key="2">
    <source>
        <dbReference type="Pfam" id="PF02129"/>
    </source>
</evidence>
<dbReference type="Gene3D" id="1.20.1440.110">
    <property type="entry name" value="acylaminoacyl peptidase"/>
    <property type="match status" value="1"/>
</dbReference>
<feature type="signal peptide" evidence="1">
    <location>
        <begin position="1"/>
        <end position="18"/>
    </location>
</feature>
<dbReference type="GeneID" id="54333514"/>
<dbReference type="AlphaFoldDB" id="A0A5M9M993"/>
<name>A0A5M9M993_9EURO</name>
<dbReference type="VEuPathDB" id="FungiDB:EYZ11_003083"/>
<dbReference type="Gene3D" id="3.40.50.1820">
    <property type="entry name" value="alpha/beta hydrolase"/>
    <property type="match status" value="1"/>
</dbReference>
<protein>
    <recommendedName>
        <fullName evidence="2">Xaa-Pro dipeptidyl-peptidase-like domain-containing protein</fullName>
    </recommendedName>
</protein>
<evidence type="ECO:0000256" key="1">
    <source>
        <dbReference type="SAM" id="SignalP"/>
    </source>
</evidence>
<feature type="chain" id="PRO_5024406835" description="Xaa-Pro dipeptidyl-peptidase-like domain-containing protein" evidence="1">
    <location>
        <begin position="19"/>
        <end position="446"/>
    </location>
</feature>
<reference evidence="3 4" key="1">
    <citation type="submission" date="2019-08" db="EMBL/GenBank/DDBJ databases">
        <title>The genome sequence of a newly discovered highly antifungal drug resistant Aspergillus species, Aspergillus tanneri NIH 1004.</title>
        <authorList>
            <person name="Mounaud S."/>
            <person name="Singh I."/>
            <person name="Joardar V."/>
            <person name="Pakala S."/>
            <person name="Pakala S."/>
            <person name="Venepally P."/>
            <person name="Chung J.K."/>
            <person name="Losada L."/>
            <person name="Nierman W.C."/>
        </authorList>
    </citation>
    <scope>NUCLEOTIDE SEQUENCE [LARGE SCALE GENOMIC DNA]</scope>
    <source>
        <strain evidence="3 4">NIH1004</strain>
    </source>
</reference>
<evidence type="ECO:0000313" key="3">
    <source>
        <dbReference type="EMBL" id="KAA8641874.1"/>
    </source>
</evidence>
<dbReference type="OrthoDB" id="249703at2759"/>
<dbReference type="InterPro" id="IPR029058">
    <property type="entry name" value="AB_hydrolase_fold"/>
</dbReference>
<dbReference type="PANTHER" id="PTHR22946">
    <property type="entry name" value="DIENELACTONE HYDROLASE DOMAIN-CONTAINING PROTEIN-RELATED"/>
    <property type="match status" value="1"/>
</dbReference>
<comment type="caution">
    <text evidence="3">The sequence shown here is derived from an EMBL/GenBank/DDBJ whole genome shotgun (WGS) entry which is preliminary data.</text>
</comment>
<dbReference type="InterPro" id="IPR050261">
    <property type="entry name" value="FrsA_esterase"/>
</dbReference>
<organism evidence="3 4">
    <name type="scientific">Aspergillus tanneri</name>
    <dbReference type="NCBI Taxonomy" id="1220188"/>
    <lineage>
        <taxon>Eukaryota</taxon>
        <taxon>Fungi</taxon>
        <taxon>Dikarya</taxon>
        <taxon>Ascomycota</taxon>
        <taxon>Pezizomycotina</taxon>
        <taxon>Eurotiomycetes</taxon>
        <taxon>Eurotiomycetidae</taxon>
        <taxon>Eurotiales</taxon>
        <taxon>Aspergillaceae</taxon>
        <taxon>Aspergillus</taxon>
        <taxon>Aspergillus subgen. Circumdati</taxon>
    </lineage>
</organism>